<dbReference type="InterPro" id="IPR032818">
    <property type="entry name" value="DedA-like"/>
</dbReference>
<dbReference type="GO" id="GO:0005886">
    <property type="term" value="C:plasma membrane"/>
    <property type="evidence" value="ECO:0007669"/>
    <property type="project" value="UniProtKB-SubCell"/>
</dbReference>
<dbReference type="Pfam" id="PF09335">
    <property type="entry name" value="VTT_dom"/>
    <property type="match status" value="1"/>
</dbReference>
<evidence type="ECO:0000313" key="8">
    <source>
        <dbReference type="EMBL" id="CAB4834814.1"/>
    </source>
</evidence>
<dbReference type="InterPro" id="IPR032816">
    <property type="entry name" value="VTT_dom"/>
</dbReference>
<reference evidence="8" key="1">
    <citation type="submission" date="2020-05" db="EMBL/GenBank/DDBJ databases">
        <authorList>
            <person name="Chiriac C."/>
            <person name="Salcher M."/>
            <person name="Ghai R."/>
            <person name="Kavagutti S V."/>
        </authorList>
    </citation>
    <scope>NUCLEOTIDE SEQUENCE</scope>
</reference>
<name>A0A6J7APM3_9ZZZZ</name>
<comment type="subcellular location">
    <subcellularLocation>
        <location evidence="1">Cell membrane</location>
        <topology evidence="1">Multi-pass membrane protein</topology>
    </subcellularLocation>
</comment>
<dbReference type="EMBL" id="CAFABE010000146">
    <property type="protein sequence ID" value="CAB4834814.1"/>
    <property type="molecule type" value="Genomic_DNA"/>
</dbReference>
<feature type="transmembrane region" description="Helical" evidence="6">
    <location>
        <begin position="51"/>
        <end position="71"/>
    </location>
</feature>
<proteinExistence type="predicted"/>
<keyword evidence="4 6" id="KW-1133">Transmembrane helix</keyword>
<dbReference type="EMBL" id="CAFBLT010000001">
    <property type="protein sequence ID" value="CAB4878221.1"/>
    <property type="molecule type" value="Genomic_DNA"/>
</dbReference>
<sequence length="271" mass="29179">MSEKTTYAGLRTKEWVGLLIVVPALLALIFLSKPYVSDILDRILHLNPTMVYIVVFALVFAEAAIFFGFIFPGETAVILGGVVASGGHVNIVLLAALVVIAAITGDSVGYFVGERYGERILSIKLLAHRRGGIDAGLVLLRKRGALAVFIGRFTAFLRAVMPGLAGLSKMHYRTFLKANAAGGLVWGVGFTMIGYLLGGAYKKAEKYAGWASTTILIIIVILAAGLFIRSKIKERKIEASFESSGESGAERISEEIAAAQKAIEDKQKERD</sequence>
<evidence type="ECO:0000256" key="4">
    <source>
        <dbReference type="ARBA" id="ARBA00022989"/>
    </source>
</evidence>
<evidence type="ECO:0000313" key="10">
    <source>
        <dbReference type="EMBL" id="CAB5015362.1"/>
    </source>
</evidence>
<feature type="transmembrane region" description="Helical" evidence="6">
    <location>
        <begin position="78"/>
        <end position="103"/>
    </location>
</feature>
<gene>
    <name evidence="8" type="ORF">UFOPK3164_01760</name>
    <name evidence="9" type="ORF">UFOPK3427_01271</name>
    <name evidence="10" type="ORF">UFOPK4112_00559</name>
</gene>
<accession>A0A6J7APM3</accession>
<evidence type="ECO:0000256" key="1">
    <source>
        <dbReference type="ARBA" id="ARBA00004651"/>
    </source>
</evidence>
<evidence type="ECO:0000256" key="5">
    <source>
        <dbReference type="ARBA" id="ARBA00023136"/>
    </source>
</evidence>
<evidence type="ECO:0000256" key="3">
    <source>
        <dbReference type="ARBA" id="ARBA00022692"/>
    </source>
</evidence>
<dbReference type="PANTHER" id="PTHR30353">
    <property type="entry name" value="INNER MEMBRANE PROTEIN DEDA-RELATED"/>
    <property type="match status" value="1"/>
</dbReference>
<evidence type="ECO:0000259" key="7">
    <source>
        <dbReference type="Pfam" id="PF09335"/>
    </source>
</evidence>
<feature type="transmembrane region" description="Helical" evidence="6">
    <location>
        <begin position="207"/>
        <end position="228"/>
    </location>
</feature>
<dbReference type="EMBL" id="CAFBPM010000004">
    <property type="protein sequence ID" value="CAB5015362.1"/>
    <property type="molecule type" value="Genomic_DNA"/>
</dbReference>
<feature type="domain" description="VTT" evidence="7">
    <location>
        <begin position="71"/>
        <end position="195"/>
    </location>
</feature>
<protein>
    <submittedName>
        <fullName evidence="8">Unannotated protein</fullName>
    </submittedName>
</protein>
<keyword evidence="5 6" id="KW-0472">Membrane</keyword>
<feature type="transmembrane region" description="Helical" evidence="6">
    <location>
        <begin position="179"/>
        <end position="201"/>
    </location>
</feature>
<dbReference type="PANTHER" id="PTHR30353:SF0">
    <property type="entry name" value="TRANSMEMBRANE PROTEIN"/>
    <property type="match status" value="1"/>
</dbReference>
<dbReference type="AlphaFoldDB" id="A0A6J7APM3"/>
<evidence type="ECO:0000256" key="2">
    <source>
        <dbReference type="ARBA" id="ARBA00022475"/>
    </source>
</evidence>
<feature type="transmembrane region" description="Helical" evidence="6">
    <location>
        <begin position="12"/>
        <end position="31"/>
    </location>
</feature>
<evidence type="ECO:0000256" key="6">
    <source>
        <dbReference type="SAM" id="Phobius"/>
    </source>
</evidence>
<organism evidence="8">
    <name type="scientific">freshwater metagenome</name>
    <dbReference type="NCBI Taxonomy" id="449393"/>
    <lineage>
        <taxon>unclassified sequences</taxon>
        <taxon>metagenomes</taxon>
        <taxon>ecological metagenomes</taxon>
    </lineage>
</organism>
<keyword evidence="2" id="KW-1003">Cell membrane</keyword>
<keyword evidence="3 6" id="KW-0812">Transmembrane</keyword>
<evidence type="ECO:0000313" key="9">
    <source>
        <dbReference type="EMBL" id="CAB4878221.1"/>
    </source>
</evidence>